<reference evidence="1" key="1">
    <citation type="submission" date="2023-03" db="EMBL/GenBank/DDBJ databases">
        <title>Massive genome expansion in bonnet fungi (Mycena s.s.) driven by repeated elements and novel gene families across ecological guilds.</title>
        <authorList>
            <consortium name="Lawrence Berkeley National Laboratory"/>
            <person name="Harder C.B."/>
            <person name="Miyauchi S."/>
            <person name="Viragh M."/>
            <person name="Kuo A."/>
            <person name="Thoen E."/>
            <person name="Andreopoulos B."/>
            <person name="Lu D."/>
            <person name="Skrede I."/>
            <person name="Drula E."/>
            <person name="Henrissat B."/>
            <person name="Morin E."/>
            <person name="Kohler A."/>
            <person name="Barry K."/>
            <person name="LaButti K."/>
            <person name="Morin E."/>
            <person name="Salamov A."/>
            <person name="Lipzen A."/>
            <person name="Mereny Z."/>
            <person name="Hegedus B."/>
            <person name="Baldrian P."/>
            <person name="Stursova M."/>
            <person name="Weitz H."/>
            <person name="Taylor A."/>
            <person name="Grigoriev I.V."/>
            <person name="Nagy L.G."/>
            <person name="Martin F."/>
            <person name="Kauserud H."/>
        </authorList>
    </citation>
    <scope>NUCLEOTIDE SEQUENCE</scope>
    <source>
        <strain evidence="1">CBHHK067</strain>
    </source>
</reference>
<organism evidence="1 2">
    <name type="scientific">Mycena rosella</name>
    <name type="common">Pink bonnet</name>
    <name type="synonym">Agaricus rosellus</name>
    <dbReference type="NCBI Taxonomy" id="1033263"/>
    <lineage>
        <taxon>Eukaryota</taxon>
        <taxon>Fungi</taxon>
        <taxon>Dikarya</taxon>
        <taxon>Basidiomycota</taxon>
        <taxon>Agaricomycotina</taxon>
        <taxon>Agaricomycetes</taxon>
        <taxon>Agaricomycetidae</taxon>
        <taxon>Agaricales</taxon>
        <taxon>Marasmiineae</taxon>
        <taxon>Mycenaceae</taxon>
        <taxon>Mycena</taxon>
    </lineage>
</organism>
<sequence length="306" mass="33295">MSTPSVSISTPSVPLELQFLILDHFNVLVTGNTDNTKSKRAKLQGLALICSAWAAHIQSLLFRQISLDSNGQCARFHSVLSANPHLGQYVTGLSTLESVAFTTPGLQELLPNVVASWLALGNIVVDCLSIELASPEDQDAAAFNVLLSRVGHALKELEVTELSDVVQPVVGLCLTPCQTLRSLTLHLHFSTASSHNMRMGLLLLLQRASSSALATLTLRLCLTPQLLDLSWAELDALLAGQQFGNLTRSCSVFLLLSHSSRVRAPQTLRQQLGIQWWGFMNEGCYNSSNTTLSPLVTHFHVIFSKV</sequence>
<accession>A0AAD7B0G1</accession>
<name>A0AAD7B0G1_MYCRO</name>
<dbReference type="EMBL" id="JARKIE010001105">
    <property type="protein sequence ID" value="KAJ7606381.1"/>
    <property type="molecule type" value="Genomic_DNA"/>
</dbReference>
<comment type="caution">
    <text evidence="1">The sequence shown here is derived from an EMBL/GenBank/DDBJ whole genome shotgun (WGS) entry which is preliminary data.</text>
</comment>
<evidence type="ECO:0000313" key="1">
    <source>
        <dbReference type="EMBL" id="KAJ7606381.1"/>
    </source>
</evidence>
<gene>
    <name evidence="1" type="ORF">B0H17DRAFT_1221767</name>
</gene>
<proteinExistence type="predicted"/>
<protein>
    <submittedName>
        <fullName evidence="1">Uncharacterized protein</fullName>
    </submittedName>
</protein>
<dbReference type="AlphaFoldDB" id="A0AAD7B0G1"/>
<dbReference type="Proteomes" id="UP001221757">
    <property type="component" value="Unassembled WGS sequence"/>
</dbReference>
<keyword evidence="2" id="KW-1185">Reference proteome</keyword>
<evidence type="ECO:0000313" key="2">
    <source>
        <dbReference type="Proteomes" id="UP001221757"/>
    </source>
</evidence>